<gene>
    <name evidence="1" type="ORF">rCG_50899</name>
</gene>
<evidence type="ECO:0000313" key="1">
    <source>
        <dbReference type="EMBL" id="EDL96719.1"/>
    </source>
</evidence>
<dbReference type="AlphaFoldDB" id="A6KIZ6"/>
<sequence>MNSTHSCWLHQGIQEMAKASAVLMYWGGGRGSAIPDDIVLSTMAAPTYL</sequence>
<name>A6KIZ6_RAT</name>
<dbReference type="Proteomes" id="UP000234681">
    <property type="component" value="Chromosome 19"/>
</dbReference>
<reference evidence="2" key="1">
    <citation type="submission" date="2005-09" db="EMBL/GenBank/DDBJ databases">
        <authorList>
            <person name="Mural R.J."/>
            <person name="Li P.W."/>
            <person name="Adams M.D."/>
            <person name="Amanatides P.G."/>
            <person name="Baden-Tillson H."/>
            <person name="Barnstead M."/>
            <person name="Chin S.H."/>
            <person name="Dew I."/>
            <person name="Evans C.A."/>
            <person name="Ferriera S."/>
            <person name="Flanigan M."/>
            <person name="Fosler C."/>
            <person name="Glodek A."/>
            <person name="Gu Z."/>
            <person name="Holt R.A."/>
            <person name="Jennings D."/>
            <person name="Kraft C.L."/>
            <person name="Lu F."/>
            <person name="Nguyen T."/>
            <person name="Nusskern D.R."/>
            <person name="Pfannkoch C.M."/>
            <person name="Sitter C."/>
            <person name="Sutton G.G."/>
            <person name="Venter J.C."/>
            <person name="Wang Z."/>
            <person name="Woodage T."/>
            <person name="Zheng X.H."/>
            <person name="Zhong F."/>
        </authorList>
    </citation>
    <scope>NUCLEOTIDE SEQUENCE [LARGE SCALE GENOMIC DNA]</scope>
    <source>
        <strain>BN</strain>
        <strain evidence="2">Sprague-Dawley</strain>
    </source>
</reference>
<proteinExistence type="predicted"/>
<dbReference type="EMBL" id="CH474054">
    <property type="protein sequence ID" value="EDL96719.1"/>
    <property type="molecule type" value="Genomic_DNA"/>
</dbReference>
<protein>
    <submittedName>
        <fullName evidence="1">RCG50899</fullName>
    </submittedName>
</protein>
<organism evidence="1 2">
    <name type="scientific">Rattus norvegicus</name>
    <name type="common">Rat</name>
    <dbReference type="NCBI Taxonomy" id="10116"/>
    <lineage>
        <taxon>Eukaryota</taxon>
        <taxon>Metazoa</taxon>
        <taxon>Chordata</taxon>
        <taxon>Craniata</taxon>
        <taxon>Vertebrata</taxon>
        <taxon>Euteleostomi</taxon>
        <taxon>Mammalia</taxon>
        <taxon>Eutheria</taxon>
        <taxon>Euarchontoglires</taxon>
        <taxon>Glires</taxon>
        <taxon>Rodentia</taxon>
        <taxon>Myomorpha</taxon>
        <taxon>Muroidea</taxon>
        <taxon>Muridae</taxon>
        <taxon>Murinae</taxon>
        <taxon>Rattus</taxon>
    </lineage>
</organism>
<accession>A6KIZ6</accession>
<evidence type="ECO:0000313" key="2">
    <source>
        <dbReference type="Proteomes" id="UP000234681"/>
    </source>
</evidence>